<name>A0AAV3P374_LITER</name>
<protein>
    <submittedName>
        <fullName evidence="1">Uncharacterized protein</fullName>
    </submittedName>
</protein>
<gene>
    <name evidence="1" type="ORF">LIER_06069</name>
</gene>
<keyword evidence="2" id="KW-1185">Reference proteome</keyword>
<dbReference type="EMBL" id="BAABME010000862">
    <property type="protein sequence ID" value="GAA0146020.1"/>
    <property type="molecule type" value="Genomic_DNA"/>
</dbReference>
<reference evidence="1 2" key="1">
    <citation type="submission" date="2024-01" db="EMBL/GenBank/DDBJ databases">
        <title>The complete chloroplast genome sequence of Lithospermum erythrorhizon: insights into the phylogenetic relationship among Boraginaceae species and the maternal lineages of purple gromwells.</title>
        <authorList>
            <person name="Okada T."/>
            <person name="Watanabe K."/>
        </authorList>
    </citation>
    <scope>NUCLEOTIDE SEQUENCE [LARGE SCALE GENOMIC DNA]</scope>
</reference>
<evidence type="ECO:0000313" key="2">
    <source>
        <dbReference type="Proteomes" id="UP001454036"/>
    </source>
</evidence>
<proteinExistence type="predicted"/>
<dbReference type="AlphaFoldDB" id="A0AAV3P374"/>
<sequence>MPGIDPTVAVHKFYIDPTFSPINQKKRLFNDEKNTTTREEDGWLTEVLAMRFSTSWMLPEDIIKFAWL</sequence>
<accession>A0AAV3P374</accession>
<evidence type="ECO:0000313" key="1">
    <source>
        <dbReference type="EMBL" id="GAA0146020.1"/>
    </source>
</evidence>
<dbReference type="Proteomes" id="UP001454036">
    <property type="component" value="Unassembled WGS sequence"/>
</dbReference>
<organism evidence="1 2">
    <name type="scientific">Lithospermum erythrorhizon</name>
    <name type="common">Purple gromwell</name>
    <name type="synonym">Lithospermum officinale var. erythrorhizon</name>
    <dbReference type="NCBI Taxonomy" id="34254"/>
    <lineage>
        <taxon>Eukaryota</taxon>
        <taxon>Viridiplantae</taxon>
        <taxon>Streptophyta</taxon>
        <taxon>Embryophyta</taxon>
        <taxon>Tracheophyta</taxon>
        <taxon>Spermatophyta</taxon>
        <taxon>Magnoliopsida</taxon>
        <taxon>eudicotyledons</taxon>
        <taxon>Gunneridae</taxon>
        <taxon>Pentapetalae</taxon>
        <taxon>asterids</taxon>
        <taxon>lamiids</taxon>
        <taxon>Boraginales</taxon>
        <taxon>Boraginaceae</taxon>
        <taxon>Boraginoideae</taxon>
        <taxon>Lithospermeae</taxon>
        <taxon>Lithospermum</taxon>
    </lineage>
</organism>
<comment type="caution">
    <text evidence="1">The sequence shown here is derived from an EMBL/GenBank/DDBJ whole genome shotgun (WGS) entry which is preliminary data.</text>
</comment>